<dbReference type="InterPro" id="IPR039607">
    <property type="entry name" value="VQ_8/17/18/20/21/25"/>
</dbReference>
<dbReference type="EMBL" id="JBDFQZ010000012">
    <property type="protein sequence ID" value="KAK9671590.1"/>
    <property type="molecule type" value="Genomic_DNA"/>
</dbReference>
<dbReference type="AlphaFoldDB" id="A0AAW1H6B0"/>
<dbReference type="PANTHER" id="PTHR33143">
    <property type="entry name" value="F16F4.1 PROTEIN-RELATED"/>
    <property type="match status" value="1"/>
</dbReference>
<organism evidence="3 4">
    <name type="scientific">Saponaria officinalis</name>
    <name type="common">Common soapwort</name>
    <name type="synonym">Lychnis saponaria</name>
    <dbReference type="NCBI Taxonomy" id="3572"/>
    <lineage>
        <taxon>Eukaryota</taxon>
        <taxon>Viridiplantae</taxon>
        <taxon>Streptophyta</taxon>
        <taxon>Embryophyta</taxon>
        <taxon>Tracheophyta</taxon>
        <taxon>Spermatophyta</taxon>
        <taxon>Magnoliopsida</taxon>
        <taxon>eudicotyledons</taxon>
        <taxon>Gunneridae</taxon>
        <taxon>Pentapetalae</taxon>
        <taxon>Caryophyllales</taxon>
        <taxon>Caryophyllaceae</taxon>
        <taxon>Caryophylleae</taxon>
        <taxon>Saponaria</taxon>
    </lineage>
</organism>
<evidence type="ECO:0000259" key="2">
    <source>
        <dbReference type="Pfam" id="PF05678"/>
    </source>
</evidence>
<feature type="region of interest" description="Disordered" evidence="1">
    <location>
        <begin position="65"/>
        <end position="84"/>
    </location>
</feature>
<accession>A0AAW1H6B0</accession>
<gene>
    <name evidence="3" type="ORF">RND81_12G040600</name>
</gene>
<name>A0AAW1H6B0_SAPOF</name>
<evidence type="ECO:0000313" key="3">
    <source>
        <dbReference type="EMBL" id="KAK9671590.1"/>
    </source>
</evidence>
<evidence type="ECO:0000313" key="4">
    <source>
        <dbReference type="Proteomes" id="UP001443914"/>
    </source>
</evidence>
<keyword evidence="4" id="KW-1185">Reference proteome</keyword>
<feature type="domain" description="VQ" evidence="2">
    <location>
        <begin position="39"/>
        <end position="63"/>
    </location>
</feature>
<protein>
    <recommendedName>
        <fullName evidence="2">VQ domain-containing protein</fullName>
    </recommendedName>
</protein>
<reference evidence="3" key="1">
    <citation type="submission" date="2024-03" db="EMBL/GenBank/DDBJ databases">
        <title>WGS assembly of Saponaria officinalis var. Norfolk2.</title>
        <authorList>
            <person name="Jenkins J."/>
            <person name="Shu S."/>
            <person name="Grimwood J."/>
            <person name="Barry K."/>
            <person name="Goodstein D."/>
            <person name="Schmutz J."/>
            <person name="Leebens-Mack J."/>
            <person name="Osbourn A."/>
        </authorList>
    </citation>
    <scope>NUCLEOTIDE SEQUENCE [LARGE SCALE GENOMIC DNA]</scope>
    <source>
        <strain evidence="3">JIC</strain>
    </source>
</reference>
<dbReference type="InterPro" id="IPR008889">
    <property type="entry name" value="VQ"/>
</dbReference>
<dbReference type="PANTHER" id="PTHR33143:SF3">
    <property type="entry name" value="VQ MOTIF-CONTAINING PROTEIN 17-RELATED"/>
    <property type="match status" value="1"/>
</dbReference>
<dbReference type="Proteomes" id="UP001443914">
    <property type="component" value="Unassembled WGS sequence"/>
</dbReference>
<sequence length="182" mass="20526">MTYTKSNITTPPPSQTLGLHRSSRTISKIQPKIRIIHMYAPEIINTDVANFRELVQRLTGMPTSVDNRPGFTSKDMNKDKDKRHMTKNNKRVVNPGFLYTGSDDVVDRVRVSTKLNHDDDDDQGFWRTTTVDLNSTTTSGGFLNAFSDLDDNFDLSMLNMSGSSNHHHLNSFGETTQVSFRG</sequence>
<evidence type="ECO:0000256" key="1">
    <source>
        <dbReference type="SAM" id="MobiDB-lite"/>
    </source>
</evidence>
<comment type="caution">
    <text evidence="3">The sequence shown here is derived from an EMBL/GenBank/DDBJ whole genome shotgun (WGS) entry which is preliminary data.</text>
</comment>
<dbReference type="Pfam" id="PF05678">
    <property type="entry name" value="VQ"/>
    <property type="match status" value="1"/>
</dbReference>
<dbReference type="GO" id="GO:0005634">
    <property type="term" value="C:nucleus"/>
    <property type="evidence" value="ECO:0007669"/>
    <property type="project" value="TreeGrafter"/>
</dbReference>
<proteinExistence type="predicted"/>
<feature type="region of interest" description="Disordered" evidence="1">
    <location>
        <begin position="1"/>
        <end position="21"/>
    </location>
</feature>